<feature type="compositionally biased region" description="Basic and acidic residues" evidence="1">
    <location>
        <begin position="45"/>
        <end position="97"/>
    </location>
</feature>
<accession>A0AAE1G5N1</accession>
<dbReference type="EMBL" id="JAWQEG010000969">
    <property type="protein sequence ID" value="KAK3883668.1"/>
    <property type="molecule type" value="Genomic_DNA"/>
</dbReference>
<gene>
    <name evidence="2" type="ORF">Pcinc_012027</name>
</gene>
<name>A0AAE1G5N1_PETCI</name>
<dbReference type="AlphaFoldDB" id="A0AAE1G5N1"/>
<proteinExistence type="predicted"/>
<evidence type="ECO:0000313" key="3">
    <source>
        <dbReference type="Proteomes" id="UP001286313"/>
    </source>
</evidence>
<reference evidence="2" key="1">
    <citation type="submission" date="2023-10" db="EMBL/GenBank/DDBJ databases">
        <title>Genome assemblies of two species of porcelain crab, Petrolisthes cinctipes and Petrolisthes manimaculis (Anomura: Porcellanidae).</title>
        <authorList>
            <person name="Angst P."/>
        </authorList>
    </citation>
    <scope>NUCLEOTIDE SEQUENCE</scope>
    <source>
        <strain evidence="2">PB745_01</strain>
        <tissue evidence="2">Gill</tissue>
    </source>
</reference>
<feature type="compositionally biased region" description="Basic and acidic residues" evidence="1">
    <location>
        <begin position="1"/>
        <end position="21"/>
    </location>
</feature>
<protein>
    <submittedName>
        <fullName evidence="2">Uncharacterized protein</fullName>
    </submittedName>
</protein>
<organism evidence="2 3">
    <name type="scientific">Petrolisthes cinctipes</name>
    <name type="common">Flat porcelain crab</name>
    <dbReference type="NCBI Taxonomy" id="88211"/>
    <lineage>
        <taxon>Eukaryota</taxon>
        <taxon>Metazoa</taxon>
        <taxon>Ecdysozoa</taxon>
        <taxon>Arthropoda</taxon>
        <taxon>Crustacea</taxon>
        <taxon>Multicrustacea</taxon>
        <taxon>Malacostraca</taxon>
        <taxon>Eumalacostraca</taxon>
        <taxon>Eucarida</taxon>
        <taxon>Decapoda</taxon>
        <taxon>Pleocyemata</taxon>
        <taxon>Anomura</taxon>
        <taxon>Galatheoidea</taxon>
        <taxon>Porcellanidae</taxon>
        <taxon>Petrolisthes</taxon>
    </lineage>
</organism>
<keyword evidence="3" id="KW-1185">Reference proteome</keyword>
<dbReference type="Proteomes" id="UP001286313">
    <property type="component" value="Unassembled WGS sequence"/>
</dbReference>
<comment type="caution">
    <text evidence="2">The sequence shown here is derived from an EMBL/GenBank/DDBJ whole genome shotgun (WGS) entry which is preliminary data.</text>
</comment>
<evidence type="ECO:0000256" key="1">
    <source>
        <dbReference type="SAM" id="MobiDB-lite"/>
    </source>
</evidence>
<feature type="region of interest" description="Disordered" evidence="1">
    <location>
        <begin position="1"/>
        <end position="126"/>
    </location>
</feature>
<evidence type="ECO:0000313" key="2">
    <source>
        <dbReference type="EMBL" id="KAK3883668.1"/>
    </source>
</evidence>
<sequence>MLGFKVRDTAGMGEKQRREALEGDTQGQLGRSKEERAKILYNPNAKREKSFEKLRNVTDRGKRGGERERGEKSWEGREGKREKNGKEKGQETEEESKRKRAKGGGGEVQTEGMEMERGDSGEEDTE</sequence>